<name>A0A0A1U090_ENTIV</name>
<dbReference type="GO" id="GO:0003924">
    <property type="term" value="F:GTPase activity"/>
    <property type="evidence" value="ECO:0007669"/>
    <property type="project" value="InterPro"/>
</dbReference>
<evidence type="ECO:0000256" key="1">
    <source>
        <dbReference type="SAM" id="Phobius"/>
    </source>
</evidence>
<sequence length="536" mass="61979">MFILLITLFLSTRSRVISLFTPNYNNMTLSVQQEGLDYIRQQQTIIPITVVGSRKSGKSFLLNSITKVNGFSLGHDDMPKTKGVEFLAKEVKYGDHTALFYDTEGLSSNPLGFDKNLVLFGVMGSSHLIVNVKNEILFSDVLSLSVISKLADYYNKHKVPNFKFPRLTWVVEDYHQINSIKKENLLFDYFLSEKPNPEHNAMITEYNEIVRVLKQLFPIQRLFLLPEPIDDLYRFTNLDQIRYNALNENYVKETTELREYIQRTEPFQLRGIVTGDQYANYVENVLNEVMKEEISPLKLHIVEHFGESVVKESLSLFAKRMEAIHLPTELSYLHEKKLFYANESLVSYEAGMDGFLEMSTYNSLRTNLLREIERKFKEIVMGNEKASHVFNNEVLEESMAMIEGKKKSEAIAMKDVMMTHYDKYSVGPTKEFYHKMLQQHLDLITDDMRWDVLIGCLLCFVISFLLVRFAKIGFVKAVLLCVFVFGGISVMMAFSVWKLSILETIQMMYFAVTGLSETQIFVVASSFCCLFFFSLF</sequence>
<evidence type="ECO:0000256" key="2">
    <source>
        <dbReference type="SAM" id="SignalP"/>
    </source>
</evidence>
<reference evidence="4 5" key="1">
    <citation type="submission" date="2012-10" db="EMBL/GenBank/DDBJ databases">
        <authorList>
            <person name="Zafar N."/>
            <person name="Inman J."/>
            <person name="Hall N."/>
            <person name="Lorenzi H."/>
            <person name="Caler E."/>
        </authorList>
    </citation>
    <scope>NUCLEOTIDE SEQUENCE [LARGE SCALE GENOMIC DNA]</scope>
    <source>
        <strain evidence="4 5">IP1</strain>
    </source>
</reference>
<dbReference type="InterPro" id="IPR027417">
    <property type="entry name" value="P-loop_NTPase"/>
</dbReference>
<dbReference type="SUPFAM" id="SSF52540">
    <property type="entry name" value="P-loop containing nucleoside triphosphate hydrolases"/>
    <property type="match status" value="1"/>
</dbReference>
<dbReference type="PANTHER" id="PTHR10751">
    <property type="entry name" value="GUANYLATE BINDING PROTEIN"/>
    <property type="match status" value="1"/>
</dbReference>
<dbReference type="VEuPathDB" id="AmoebaDB:EIN_134450"/>
<dbReference type="OrthoDB" id="7788754at2759"/>
<protein>
    <recommendedName>
        <fullName evidence="3">Guanylate-binding protein N-terminal domain-containing protein</fullName>
    </recommendedName>
</protein>
<feature type="transmembrane region" description="Helical" evidence="1">
    <location>
        <begin position="477"/>
        <end position="497"/>
    </location>
</feature>
<dbReference type="Proteomes" id="UP000014680">
    <property type="component" value="Unassembled WGS sequence"/>
</dbReference>
<dbReference type="RefSeq" id="XP_004185247.1">
    <property type="nucleotide sequence ID" value="XM_004185199.1"/>
</dbReference>
<dbReference type="Gene3D" id="3.40.50.300">
    <property type="entry name" value="P-loop containing nucleotide triphosphate hydrolases"/>
    <property type="match status" value="1"/>
</dbReference>
<keyword evidence="1" id="KW-0812">Transmembrane</keyword>
<evidence type="ECO:0000259" key="3">
    <source>
        <dbReference type="Pfam" id="PF02263"/>
    </source>
</evidence>
<evidence type="ECO:0000313" key="4">
    <source>
        <dbReference type="EMBL" id="ELP85901.1"/>
    </source>
</evidence>
<keyword evidence="1" id="KW-1133">Transmembrane helix</keyword>
<feature type="chain" id="PRO_5001990739" description="Guanylate-binding protein N-terminal domain-containing protein" evidence="2">
    <location>
        <begin position="19"/>
        <end position="536"/>
    </location>
</feature>
<keyword evidence="5" id="KW-1185">Reference proteome</keyword>
<evidence type="ECO:0000313" key="5">
    <source>
        <dbReference type="Proteomes" id="UP000014680"/>
    </source>
</evidence>
<dbReference type="GeneID" id="14884905"/>
<gene>
    <name evidence="4" type="ORF">EIN_134450</name>
</gene>
<organism evidence="4 5">
    <name type="scientific">Entamoeba invadens IP1</name>
    <dbReference type="NCBI Taxonomy" id="370355"/>
    <lineage>
        <taxon>Eukaryota</taxon>
        <taxon>Amoebozoa</taxon>
        <taxon>Evosea</taxon>
        <taxon>Archamoebae</taxon>
        <taxon>Mastigamoebida</taxon>
        <taxon>Entamoebidae</taxon>
        <taxon>Entamoeba</taxon>
    </lineage>
</organism>
<feature type="transmembrane region" description="Helical" evidence="1">
    <location>
        <begin position="509"/>
        <end position="533"/>
    </location>
</feature>
<dbReference type="InterPro" id="IPR015894">
    <property type="entry name" value="Guanylate-bd_N"/>
</dbReference>
<feature type="domain" description="Guanylate-binding protein N-terminal" evidence="3">
    <location>
        <begin position="28"/>
        <end position="261"/>
    </location>
</feature>
<dbReference type="EMBL" id="KB207027">
    <property type="protein sequence ID" value="ELP85901.1"/>
    <property type="molecule type" value="Genomic_DNA"/>
</dbReference>
<feature type="transmembrane region" description="Helical" evidence="1">
    <location>
        <begin position="450"/>
        <end position="470"/>
    </location>
</feature>
<dbReference type="AlphaFoldDB" id="A0A0A1U090"/>
<dbReference type="KEGG" id="eiv:EIN_134450"/>
<dbReference type="GO" id="GO:0005525">
    <property type="term" value="F:GTP binding"/>
    <property type="evidence" value="ECO:0007669"/>
    <property type="project" value="InterPro"/>
</dbReference>
<dbReference type="OMA" id="KTIQFFR"/>
<keyword evidence="1" id="KW-0472">Membrane</keyword>
<dbReference type="Pfam" id="PF02263">
    <property type="entry name" value="GBP"/>
    <property type="match status" value="1"/>
</dbReference>
<keyword evidence="2" id="KW-0732">Signal</keyword>
<proteinExistence type="predicted"/>
<feature type="signal peptide" evidence="2">
    <location>
        <begin position="1"/>
        <end position="18"/>
    </location>
</feature>
<accession>A0A0A1U090</accession>